<feature type="transmembrane region" description="Helical" evidence="1">
    <location>
        <begin position="57"/>
        <end position="85"/>
    </location>
</feature>
<protein>
    <submittedName>
        <fullName evidence="2">Uncharacterized protein</fullName>
    </submittedName>
</protein>
<organism evidence="2">
    <name type="scientific">viral metagenome</name>
    <dbReference type="NCBI Taxonomy" id="1070528"/>
    <lineage>
        <taxon>unclassified sequences</taxon>
        <taxon>metagenomes</taxon>
        <taxon>organismal metagenomes</taxon>
    </lineage>
</organism>
<name>A0A6C0HLA4_9ZZZZ</name>
<keyword evidence="1" id="KW-1133">Transmembrane helix</keyword>
<dbReference type="AlphaFoldDB" id="A0A6C0HLA4"/>
<sequence length="135" mass="14800">MSVTPAAMVQSFEQFLPAMDSPPKLLYGAAMVLLITYSSALPTTYRSFADSLIGRVLGIAAILGSLELLGWIYGLLTAVAFLLVLHHAPRFHHEGFEGSISKMNVFGKRWFVETVLGERPSNISTHEVITHAIKN</sequence>
<keyword evidence="1" id="KW-0472">Membrane</keyword>
<reference evidence="2" key="1">
    <citation type="journal article" date="2020" name="Nature">
        <title>Giant virus diversity and host interactions through global metagenomics.</title>
        <authorList>
            <person name="Schulz F."/>
            <person name="Roux S."/>
            <person name="Paez-Espino D."/>
            <person name="Jungbluth S."/>
            <person name="Walsh D.A."/>
            <person name="Denef V.J."/>
            <person name="McMahon K.D."/>
            <person name="Konstantinidis K.T."/>
            <person name="Eloe-Fadrosh E.A."/>
            <person name="Kyrpides N.C."/>
            <person name="Woyke T."/>
        </authorList>
    </citation>
    <scope>NUCLEOTIDE SEQUENCE</scope>
    <source>
        <strain evidence="2">GVMAG-M-3300023184-121</strain>
    </source>
</reference>
<evidence type="ECO:0000256" key="1">
    <source>
        <dbReference type="SAM" id="Phobius"/>
    </source>
</evidence>
<evidence type="ECO:0000313" key="2">
    <source>
        <dbReference type="EMBL" id="QHT80733.1"/>
    </source>
</evidence>
<keyword evidence="1" id="KW-0812">Transmembrane</keyword>
<feature type="transmembrane region" description="Helical" evidence="1">
    <location>
        <begin position="25"/>
        <end position="45"/>
    </location>
</feature>
<proteinExistence type="predicted"/>
<accession>A0A6C0HLA4</accession>
<dbReference type="EMBL" id="MN739974">
    <property type="protein sequence ID" value="QHT80733.1"/>
    <property type="molecule type" value="Genomic_DNA"/>
</dbReference>